<evidence type="ECO:0000259" key="5">
    <source>
        <dbReference type="Pfam" id="PF20147"/>
    </source>
</evidence>
<protein>
    <recommendedName>
        <fullName evidence="5">Crinkler effector protein N-terminal domain-containing protein</fullName>
    </recommendedName>
</protein>
<organism evidence="6 7">
    <name type="scientific">Glomus cerebriforme</name>
    <dbReference type="NCBI Taxonomy" id="658196"/>
    <lineage>
        <taxon>Eukaryota</taxon>
        <taxon>Fungi</taxon>
        <taxon>Fungi incertae sedis</taxon>
        <taxon>Mucoromycota</taxon>
        <taxon>Glomeromycotina</taxon>
        <taxon>Glomeromycetes</taxon>
        <taxon>Glomerales</taxon>
        <taxon>Glomeraceae</taxon>
        <taxon>Glomus</taxon>
    </lineage>
</organism>
<dbReference type="Proteomes" id="UP000265703">
    <property type="component" value="Unassembled WGS sequence"/>
</dbReference>
<feature type="domain" description="Crinkler effector protein N-terminal" evidence="5">
    <location>
        <begin position="5"/>
        <end position="89"/>
    </location>
</feature>
<feature type="signal peptide" evidence="4">
    <location>
        <begin position="1"/>
        <end position="18"/>
    </location>
</feature>
<evidence type="ECO:0000313" key="7">
    <source>
        <dbReference type="Proteomes" id="UP000265703"/>
    </source>
</evidence>
<sequence length="196" mass="23012">MKISVNCIFLGITTLSNSFTVPFCDKNNINGNYVNFDKLKIGDLKSIIWNRKKGMLKIDDPDNLKLWKVACKNNLKDIITEEQIKNKGKELLPINYFTKYFLIKLQLTKVSSSYKCPPPLNNPHIRIMPAWTWEEIEYCRHMIFSHLKKKAVWQLYLKWGGIPRYVLQNAQNNLMQLKLQQAIDICDERIFQCIGN</sequence>
<dbReference type="GO" id="GO:0005576">
    <property type="term" value="C:extracellular region"/>
    <property type="evidence" value="ECO:0007669"/>
    <property type="project" value="UniProtKB-SubCell"/>
</dbReference>
<keyword evidence="3" id="KW-0964">Secreted</keyword>
<comment type="subcellular location">
    <subcellularLocation>
        <location evidence="1">Host cell</location>
    </subcellularLocation>
    <subcellularLocation>
        <location evidence="2">Secreted</location>
    </subcellularLocation>
</comment>
<evidence type="ECO:0000256" key="2">
    <source>
        <dbReference type="ARBA" id="ARBA00004613"/>
    </source>
</evidence>
<reference evidence="6 7" key="1">
    <citation type="submission" date="2018-06" db="EMBL/GenBank/DDBJ databases">
        <title>Comparative genomics reveals the genomic features of Rhizophagus irregularis, R. cerebriforme, R. diaphanum and Gigaspora rosea, and their symbiotic lifestyle signature.</title>
        <authorList>
            <person name="Morin E."/>
            <person name="San Clemente H."/>
            <person name="Chen E.C.H."/>
            <person name="De La Providencia I."/>
            <person name="Hainaut M."/>
            <person name="Kuo A."/>
            <person name="Kohler A."/>
            <person name="Murat C."/>
            <person name="Tang N."/>
            <person name="Roy S."/>
            <person name="Loubradou J."/>
            <person name="Henrissat B."/>
            <person name="Grigoriev I.V."/>
            <person name="Corradi N."/>
            <person name="Roux C."/>
            <person name="Martin F.M."/>
        </authorList>
    </citation>
    <scope>NUCLEOTIDE SEQUENCE [LARGE SCALE GENOMIC DNA]</scope>
    <source>
        <strain evidence="6 7">DAOM 227022</strain>
    </source>
</reference>
<feature type="chain" id="PRO_5017202809" description="Crinkler effector protein N-terminal domain-containing protein" evidence="4">
    <location>
        <begin position="19"/>
        <end position="196"/>
    </location>
</feature>
<dbReference type="GO" id="GO:0043657">
    <property type="term" value="C:host cell"/>
    <property type="evidence" value="ECO:0007669"/>
    <property type="project" value="UniProtKB-SubCell"/>
</dbReference>
<accession>A0A397S991</accession>
<dbReference type="Pfam" id="PF20147">
    <property type="entry name" value="Crinkler"/>
    <property type="match status" value="1"/>
</dbReference>
<dbReference type="InterPro" id="IPR045379">
    <property type="entry name" value="Crinkler_N"/>
</dbReference>
<keyword evidence="4" id="KW-0732">Signal</keyword>
<dbReference type="AlphaFoldDB" id="A0A397S991"/>
<evidence type="ECO:0000256" key="3">
    <source>
        <dbReference type="ARBA" id="ARBA00022525"/>
    </source>
</evidence>
<name>A0A397S991_9GLOM</name>
<comment type="caution">
    <text evidence="6">The sequence shown here is derived from an EMBL/GenBank/DDBJ whole genome shotgun (WGS) entry which is preliminary data.</text>
</comment>
<keyword evidence="7" id="KW-1185">Reference proteome</keyword>
<proteinExistence type="predicted"/>
<dbReference type="EMBL" id="QKYT01000657">
    <property type="protein sequence ID" value="RIA82528.1"/>
    <property type="molecule type" value="Genomic_DNA"/>
</dbReference>
<evidence type="ECO:0000256" key="4">
    <source>
        <dbReference type="SAM" id="SignalP"/>
    </source>
</evidence>
<dbReference type="OrthoDB" id="2340858at2759"/>
<evidence type="ECO:0000313" key="6">
    <source>
        <dbReference type="EMBL" id="RIA82528.1"/>
    </source>
</evidence>
<gene>
    <name evidence="6" type="ORF">C1645_835225</name>
</gene>
<evidence type="ECO:0000256" key="1">
    <source>
        <dbReference type="ARBA" id="ARBA00004340"/>
    </source>
</evidence>